<accession>A0A5C7W585</accession>
<dbReference type="AlphaFoldDB" id="A0A5C7W585"/>
<gene>
    <name evidence="1" type="ORF">E6Q69_08900</name>
</gene>
<organism evidence="1 2">
    <name type="scientific">Aquipseudomonas alcaligenes</name>
    <name type="common">Pseudomonas alcaligenes</name>
    <dbReference type="NCBI Taxonomy" id="43263"/>
    <lineage>
        <taxon>Bacteria</taxon>
        <taxon>Pseudomonadati</taxon>
        <taxon>Pseudomonadota</taxon>
        <taxon>Gammaproteobacteria</taxon>
        <taxon>Pseudomonadales</taxon>
        <taxon>Pseudomonadaceae</taxon>
        <taxon>Aquipseudomonas</taxon>
    </lineage>
</organism>
<proteinExistence type="predicted"/>
<name>A0A5C7W585_AQUAC</name>
<sequence length="141" mass="15801">MTDSFEELRQRQIEQLTKLADMLEAGEPLTPSQAKHAARGLHRAIEALEDARPPAQRRGAPSKAPEWDVRFDYLILSEKIPSDRAISELAEKYGVSTTAIKKTIGMLAGTGDTKAPSRREGVRQSMREIARFLGIETYYDK</sequence>
<reference evidence="1 2" key="1">
    <citation type="submission" date="2018-09" db="EMBL/GenBank/DDBJ databases">
        <title>Metagenome Assembled Genomes from an Advanced Water Purification Facility.</title>
        <authorList>
            <person name="Stamps B.W."/>
            <person name="Spear J.R."/>
        </authorList>
    </citation>
    <scope>NUCLEOTIDE SEQUENCE [LARGE SCALE GENOMIC DNA]</scope>
    <source>
        <strain evidence="1">Bin_52_1</strain>
    </source>
</reference>
<comment type="caution">
    <text evidence="1">The sequence shown here is derived from an EMBL/GenBank/DDBJ whole genome shotgun (WGS) entry which is preliminary data.</text>
</comment>
<dbReference type="EMBL" id="SSFO01000149">
    <property type="protein sequence ID" value="TXI32459.1"/>
    <property type="molecule type" value="Genomic_DNA"/>
</dbReference>
<protein>
    <submittedName>
        <fullName evidence="1">Uncharacterized protein</fullName>
    </submittedName>
</protein>
<evidence type="ECO:0000313" key="1">
    <source>
        <dbReference type="EMBL" id="TXI32459.1"/>
    </source>
</evidence>
<evidence type="ECO:0000313" key="2">
    <source>
        <dbReference type="Proteomes" id="UP000321110"/>
    </source>
</evidence>
<dbReference type="Proteomes" id="UP000321110">
    <property type="component" value="Unassembled WGS sequence"/>
</dbReference>